<comment type="caution">
    <text evidence="2">The sequence shown here is derived from an EMBL/GenBank/DDBJ whole genome shotgun (WGS) entry which is preliminary data.</text>
</comment>
<accession>A0AA88E4A0</accession>
<feature type="compositionally biased region" description="Basic and acidic residues" evidence="1">
    <location>
        <begin position="15"/>
        <end position="26"/>
    </location>
</feature>
<dbReference type="AlphaFoldDB" id="A0AA88E4A0"/>
<proteinExistence type="predicted"/>
<name>A0AA88E4A0_FICCA</name>
<reference evidence="2" key="1">
    <citation type="submission" date="2023-07" db="EMBL/GenBank/DDBJ databases">
        <title>draft genome sequence of fig (Ficus carica).</title>
        <authorList>
            <person name="Takahashi T."/>
            <person name="Nishimura K."/>
        </authorList>
    </citation>
    <scope>NUCLEOTIDE SEQUENCE</scope>
</reference>
<dbReference type="EMBL" id="BTGU01000486">
    <property type="protein sequence ID" value="GMN67674.1"/>
    <property type="molecule type" value="Genomic_DNA"/>
</dbReference>
<keyword evidence="3" id="KW-1185">Reference proteome</keyword>
<organism evidence="2 3">
    <name type="scientific">Ficus carica</name>
    <name type="common">Common fig</name>
    <dbReference type="NCBI Taxonomy" id="3494"/>
    <lineage>
        <taxon>Eukaryota</taxon>
        <taxon>Viridiplantae</taxon>
        <taxon>Streptophyta</taxon>
        <taxon>Embryophyta</taxon>
        <taxon>Tracheophyta</taxon>
        <taxon>Spermatophyta</taxon>
        <taxon>Magnoliopsida</taxon>
        <taxon>eudicotyledons</taxon>
        <taxon>Gunneridae</taxon>
        <taxon>Pentapetalae</taxon>
        <taxon>rosids</taxon>
        <taxon>fabids</taxon>
        <taxon>Rosales</taxon>
        <taxon>Moraceae</taxon>
        <taxon>Ficeae</taxon>
        <taxon>Ficus</taxon>
    </lineage>
</organism>
<evidence type="ECO:0000313" key="3">
    <source>
        <dbReference type="Proteomes" id="UP001187192"/>
    </source>
</evidence>
<sequence>MPGGGGEGSRRKGGRKGEGGREEGREMATWVGEGRGEEEREVGRQQREGGPTSRGREEGGSQNLDHVGAKPISQQHKKEGQNSDCAEGSAT</sequence>
<evidence type="ECO:0000313" key="2">
    <source>
        <dbReference type="EMBL" id="GMN67674.1"/>
    </source>
</evidence>
<gene>
    <name evidence="2" type="ORF">TIFTF001_036734</name>
</gene>
<dbReference type="Proteomes" id="UP001187192">
    <property type="component" value="Unassembled WGS sequence"/>
</dbReference>
<protein>
    <submittedName>
        <fullName evidence="2">Uncharacterized protein</fullName>
    </submittedName>
</protein>
<evidence type="ECO:0000256" key="1">
    <source>
        <dbReference type="SAM" id="MobiDB-lite"/>
    </source>
</evidence>
<feature type="region of interest" description="Disordered" evidence="1">
    <location>
        <begin position="1"/>
        <end position="91"/>
    </location>
</feature>
<feature type="compositionally biased region" description="Basic and acidic residues" evidence="1">
    <location>
        <begin position="34"/>
        <end position="47"/>
    </location>
</feature>